<reference evidence="2" key="1">
    <citation type="submission" date="2016-10" db="EMBL/GenBank/DDBJ databases">
        <authorList>
            <person name="Varghese N."/>
            <person name="Submissions S."/>
        </authorList>
    </citation>
    <scope>NUCLEOTIDE SEQUENCE [LARGE SCALE GENOMIC DNA]</scope>
    <source>
        <strain evidence="2">DSM 26348</strain>
    </source>
</reference>
<dbReference type="Gene3D" id="3.30.530.20">
    <property type="match status" value="1"/>
</dbReference>
<accession>A0A1I3EJQ9</accession>
<dbReference type="EMBL" id="FOQD01000004">
    <property type="protein sequence ID" value="SFH99060.1"/>
    <property type="molecule type" value="Genomic_DNA"/>
</dbReference>
<dbReference type="Pfam" id="PF10604">
    <property type="entry name" value="Polyketide_cyc2"/>
    <property type="match status" value="1"/>
</dbReference>
<sequence length="156" mass="18522">MPHGSVIETIPAPADEVFRLLHNYDRRLEWDTLLQDARLCDEWKEAQLHATSICTGRWYLGGLALKTQYVSFNPPNVAAVKMLNRPLFFDRFAATIRHEDRADGTSRVEYKYNFRARPKWLRWLLHPVMSAVFQWETRKRLRALSRFFSVRRQESV</sequence>
<dbReference type="InterPro" id="IPR023393">
    <property type="entry name" value="START-like_dom_sf"/>
</dbReference>
<dbReference type="InterPro" id="IPR019587">
    <property type="entry name" value="Polyketide_cyclase/dehydratase"/>
</dbReference>
<dbReference type="OrthoDB" id="197829at2"/>
<protein>
    <submittedName>
        <fullName evidence="1">Polyketide cyclase / dehydrase and lipid transport</fullName>
    </submittedName>
</protein>
<keyword evidence="2" id="KW-1185">Reference proteome</keyword>
<evidence type="ECO:0000313" key="1">
    <source>
        <dbReference type="EMBL" id="SFH99060.1"/>
    </source>
</evidence>
<evidence type="ECO:0000313" key="2">
    <source>
        <dbReference type="Proteomes" id="UP000199518"/>
    </source>
</evidence>
<organism evidence="1 2">
    <name type="scientific">Planctomicrobium piriforme</name>
    <dbReference type="NCBI Taxonomy" id="1576369"/>
    <lineage>
        <taxon>Bacteria</taxon>
        <taxon>Pseudomonadati</taxon>
        <taxon>Planctomycetota</taxon>
        <taxon>Planctomycetia</taxon>
        <taxon>Planctomycetales</taxon>
        <taxon>Planctomycetaceae</taxon>
        <taxon>Planctomicrobium</taxon>
    </lineage>
</organism>
<dbReference type="Proteomes" id="UP000199518">
    <property type="component" value="Unassembled WGS sequence"/>
</dbReference>
<dbReference type="STRING" id="1576369.SAMN05421753_104249"/>
<dbReference type="RefSeq" id="WP_092048659.1">
    <property type="nucleotide sequence ID" value="NZ_FOQD01000004.1"/>
</dbReference>
<dbReference type="AlphaFoldDB" id="A0A1I3EJQ9"/>
<dbReference type="SUPFAM" id="SSF55961">
    <property type="entry name" value="Bet v1-like"/>
    <property type="match status" value="1"/>
</dbReference>
<name>A0A1I3EJQ9_9PLAN</name>
<gene>
    <name evidence="1" type="ORF">SAMN05421753_104249</name>
</gene>
<proteinExistence type="predicted"/>